<gene>
    <name evidence="3" type="ORF">NCTC5386_00633</name>
</gene>
<dbReference type="Proteomes" id="UP000394068">
    <property type="component" value="Unassembled WGS sequence"/>
</dbReference>
<dbReference type="PIRSF" id="PIRSF007487">
    <property type="entry name" value="Competence-induced_CoiA_bac"/>
    <property type="match status" value="1"/>
</dbReference>
<evidence type="ECO:0000313" key="3">
    <source>
        <dbReference type="EMBL" id="VTS12799.1"/>
    </source>
</evidence>
<name>A0A4U9XIJ8_9STRE</name>
<dbReference type="InterPro" id="IPR021176">
    <property type="entry name" value="Competence-induced_CoiA"/>
</dbReference>
<evidence type="ECO:0000259" key="1">
    <source>
        <dbReference type="Pfam" id="PF06054"/>
    </source>
</evidence>
<evidence type="ECO:0000259" key="2">
    <source>
        <dbReference type="Pfam" id="PF25164"/>
    </source>
</evidence>
<evidence type="ECO:0000313" key="4">
    <source>
        <dbReference type="Proteomes" id="UP000394068"/>
    </source>
</evidence>
<dbReference type="Pfam" id="PF25164">
    <property type="entry name" value="CoiA_N"/>
    <property type="match status" value="1"/>
</dbReference>
<sequence>MLKAVDSCGNVISLLEEVPNRGDFYCPLCGGKLCLKKGNVIRPHFAHLNLRDCQFSQENESVEHLTLKSLVYHSLRPFQEVEIEKYIEACGQVSDIMVNHQLALEIQCSPLPIERLIVRTRSYQEKGISVRWLLGQKLWLRNKLTALQKQFLYYSKTHGFHLWELDVKRREIRLQYMIHLNLFGKVYFQTDTYSLTNDLLAILRLPYRGLPASKMKISMQDKIGLSIQKALLKKNTYWMKEQEKAYLKGDNLLARQAEEFYPQLYPPQSEIGFCQIKMDYLSDYKRFCRYYKNIKNKKVQTLHPPIFYDKIGEKKN</sequence>
<proteinExistence type="predicted"/>
<dbReference type="Pfam" id="PF06054">
    <property type="entry name" value="CoiA_nuc"/>
    <property type="match status" value="1"/>
</dbReference>
<feature type="domain" description="Competence protein CoiA-like N-terminal" evidence="2">
    <location>
        <begin position="15"/>
        <end position="56"/>
    </location>
</feature>
<organism evidence="3 4">
    <name type="scientific">Streptococcus pseudoporcinus</name>
    <dbReference type="NCBI Taxonomy" id="361101"/>
    <lineage>
        <taxon>Bacteria</taxon>
        <taxon>Bacillati</taxon>
        <taxon>Bacillota</taxon>
        <taxon>Bacilli</taxon>
        <taxon>Lactobacillales</taxon>
        <taxon>Streptococcaceae</taxon>
        <taxon>Streptococcus</taxon>
    </lineage>
</organism>
<dbReference type="AlphaFoldDB" id="A0A4U9XIJ8"/>
<dbReference type="InterPro" id="IPR010330">
    <property type="entry name" value="CoiA_nuc"/>
</dbReference>
<reference evidence="3 4" key="1">
    <citation type="submission" date="2019-05" db="EMBL/GenBank/DDBJ databases">
        <authorList>
            <consortium name="Pathogen Informatics"/>
        </authorList>
    </citation>
    <scope>NUCLEOTIDE SEQUENCE [LARGE SCALE GENOMIC DNA]</scope>
    <source>
        <strain evidence="3 4">NCTC5386</strain>
    </source>
</reference>
<accession>A0A4U9XIJ8</accession>
<protein>
    <submittedName>
        <fullName evidence="3">Competence protein CoiA-like family protein</fullName>
    </submittedName>
</protein>
<dbReference type="EMBL" id="CABEHT010000001">
    <property type="protein sequence ID" value="VTS12799.1"/>
    <property type="molecule type" value="Genomic_DNA"/>
</dbReference>
<feature type="domain" description="Competence protein CoiA nuclease-like" evidence="1">
    <location>
        <begin position="60"/>
        <end position="195"/>
    </location>
</feature>
<dbReference type="InterPro" id="IPR057253">
    <property type="entry name" value="CoiA-like_N"/>
</dbReference>
<dbReference type="RefSeq" id="WP_077322103.1">
    <property type="nucleotide sequence ID" value="NZ_CABEHT010000001.1"/>
</dbReference>